<dbReference type="PROSITE" id="PS51353">
    <property type="entry name" value="ARSC"/>
    <property type="match status" value="1"/>
</dbReference>
<dbReference type="Gene3D" id="3.40.30.10">
    <property type="entry name" value="Glutaredoxin"/>
    <property type="match status" value="1"/>
</dbReference>
<dbReference type="PROSITE" id="PS51354">
    <property type="entry name" value="GLUTAREDOXIN_2"/>
    <property type="match status" value="1"/>
</dbReference>
<evidence type="ECO:0000313" key="3">
    <source>
        <dbReference type="Proteomes" id="UP001595882"/>
    </source>
</evidence>
<dbReference type="InterPro" id="IPR006504">
    <property type="entry name" value="Tscrpt_reg_Spx/MgsR"/>
</dbReference>
<evidence type="ECO:0000256" key="1">
    <source>
        <dbReference type="PROSITE-ProRule" id="PRU01282"/>
    </source>
</evidence>
<dbReference type="InterPro" id="IPR006660">
    <property type="entry name" value="Arsenate_reductase-like"/>
</dbReference>
<evidence type="ECO:0000313" key="2">
    <source>
        <dbReference type="EMBL" id="MFC4404864.1"/>
    </source>
</evidence>
<accession>A0ABV8X0X4</accession>
<protein>
    <submittedName>
        <fullName evidence="2">Arsenate reductase family protein</fullName>
    </submittedName>
</protein>
<dbReference type="SUPFAM" id="SSF52833">
    <property type="entry name" value="Thioredoxin-like"/>
    <property type="match status" value="1"/>
</dbReference>
<dbReference type="NCBIfam" id="TIGR01617">
    <property type="entry name" value="arsC_related"/>
    <property type="match status" value="1"/>
</dbReference>
<sequence>MALQFYWYPKCGTCRKAKKWLDENEVTYETIHIVENPPAKEQLANIIEKSGQPIKKFFNTSGKKYRELGLKDKLKDASDDEKLDYLASDGMLIKRPLVVGEDQVTLGFKEEIFDQTWK</sequence>
<dbReference type="PANTHER" id="PTHR30041">
    <property type="entry name" value="ARSENATE REDUCTASE"/>
    <property type="match status" value="1"/>
</dbReference>
<keyword evidence="3" id="KW-1185">Reference proteome</keyword>
<dbReference type="PANTHER" id="PTHR30041:SF8">
    <property type="entry name" value="PROTEIN YFFB"/>
    <property type="match status" value="1"/>
</dbReference>
<comment type="similarity">
    <text evidence="1">Belongs to the ArsC family.</text>
</comment>
<dbReference type="InterPro" id="IPR036249">
    <property type="entry name" value="Thioredoxin-like_sf"/>
</dbReference>
<dbReference type="Proteomes" id="UP001595882">
    <property type="component" value="Unassembled WGS sequence"/>
</dbReference>
<dbReference type="EMBL" id="JBHSDT010000008">
    <property type="protein sequence ID" value="MFC4404864.1"/>
    <property type="molecule type" value="Genomic_DNA"/>
</dbReference>
<comment type="caution">
    <text evidence="2">The sequence shown here is derived from an EMBL/GenBank/DDBJ whole genome shotgun (WGS) entry which is preliminary data.</text>
</comment>
<proteinExistence type="inferred from homology"/>
<dbReference type="RefSeq" id="WP_390253892.1">
    <property type="nucleotide sequence ID" value="NZ_JBHSDT010000008.1"/>
</dbReference>
<organism evidence="2 3">
    <name type="scientific">Gracilibacillus xinjiangensis</name>
    <dbReference type="NCBI Taxonomy" id="1193282"/>
    <lineage>
        <taxon>Bacteria</taxon>
        <taxon>Bacillati</taxon>
        <taxon>Bacillota</taxon>
        <taxon>Bacilli</taxon>
        <taxon>Bacillales</taxon>
        <taxon>Bacillaceae</taxon>
        <taxon>Gracilibacillus</taxon>
    </lineage>
</organism>
<gene>
    <name evidence="2" type="ORF">ACFOY7_17470</name>
</gene>
<dbReference type="Pfam" id="PF03960">
    <property type="entry name" value="ArsC"/>
    <property type="match status" value="1"/>
</dbReference>
<dbReference type="CDD" id="cd03036">
    <property type="entry name" value="ArsC_like"/>
    <property type="match status" value="1"/>
</dbReference>
<name>A0ABV8X0X4_9BACI</name>
<reference evidence="3" key="1">
    <citation type="journal article" date="2019" name="Int. J. Syst. Evol. Microbiol.">
        <title>The Global Catalogue of Microorganisms (GCM) 10K type strain sequencing project: providing services to taxonomists for standard genome sequencing and annotation.</title>
        <authorList>
            <consortium name="The Broad Institute Genomics Platform"/>
            <consortium name="The Broad Institute Genome Sequencing Center for Infectious Disease"/>
            <person name="Wu L."/>
            <person name="Ma J."/>
        </authorList>
    </citation>
    <scope>NUCLEOTIDE SEQUENCE [LARGE SCALE GENOMIC DNA]</scope>
    <source>
        <strain evidence="3">CCUG 37865</strain>
    </source>
</reference>